<dbReference type="PANTHER" id="PTHR42781:SF1">
    <property type="entry name" value="THIAMINE IMPORT ATP-BINDING PROTEIN THIQ"/>
    <property type="match status" value="1"/>
</dbReference>
<dbReference type="Proteomes" id="UP000008561">
    <property type="component" value="Chromosome"/>
</dbReference>
<keyword evidence="4" id="KW-0547">Nucleotide-binding</keyword>
<dbReference type="SUPFAM" id="SSF52540">
    <property type="entry name" value="P-loop containing nucleoside triphosphate hydrolases"/>
    <property type="match status" value="1"/>
</dbReference>
<dbReference type="EMBL" id="CP000859">
    <property type="protein sequence ID" value="ABW68435.1"/>
    <property type="molecule type" value="Genomic_DNA"/>
</dbReference>
<dbReference type="InterPro" id="IPR013611">
    <property type="entry name" value="Transp-assoc_OB_typ2"/>
</dbReference>
<keyword evidence="2" id="KW-1003">Cell membrane</keyword>
<evidence type="ECO:0000256" key="1">
    <source>
        <dbReference type="ARBA" id="ARBA00022448"/>
    </source>
</evidence>
<dbReference type="HOGENOM" id="CLU_000604_1_1_7"/>
<dbReference type="InterPro" id="IPR003439">
    <property type="entry name" value="ABC_transporter-like_ATP-bd"/>
</dbReference>
<dbReference type="GO" id="GO:0005524">
    <property type="term" value="F:ATP binding"/>
    <property type="evidence" value="ECO:0007669"/>
    <property type="project" value="UniProtKB-KW"/>
</dbReference>
<dbReference type="InterPro" id="IPR008995">
    <property type="entry name" value="Mo/tungstate-bd_C_term_dom"/>
</dbReference>
<evidence type="ECO:0000259" key="8">
    <source>
        <dbReference type="PROSITE" id="PS50893"/>
    </source>
</evidence>
<evidence type="ECO:0000256" key="2">
    <source>
        <dbReference type="ARBA" id="ARBA00022475"/>
    </source>
</evidence>
<evidence type="ECO:0000256" key="7">
    <source>
        <dbReference type="ARBA" id="ARBA00023136"/>
    </source>
</evidence>
<keyword evidence="7" id="KW-0472">Membrane</keyword>
<dbReference type="Gene3D" id="3.40.50.300">
    <property type="entry name" value="P-loop containing nucleotide triphosphate hydrolases"/>
    <property type="match status" value="1"/>
</dbReference>
<dbReference type="RefSeq" id="WP_012176047.1">
    <property type="nucleotide sequence ID" value="NC_009943.1"/>
</dbReference>
<feature type="domain" description="ABC transporter" evidence="8">
    <location>
        <begin position="1"/>
        <end position="239"/>
    </location>
</feature>
<evidence type="ECO:0000256" key="3">
    <source>
        <dbReference type="ARBA" id="ARBA00022519"/>
    </source>
</evidence>
<evidence type="ECO:0000313" key="10">
    <source>
        <dbReference type="Proteomes" id="UP000008561"/>
    </source>
</evidence>
<dbReference type="STRING" id="96561.Dole_2632"/>
<evidence type="ECO:0000256" key="5">
    <source>
        <dbReference type="ARBA" id="ARBA00022840"/>
    </source>
</evidence>
<evidence type="ECO:0000313" key="9">
    <source>
        <dbReference type="EMBL" id="ABW68435.1"/>
    </source>
</evidence>
<dbReference type="PROSITE" id="PS00211">
    <property type="entry name" value="ABC_TRANSPORTER_1"/>
    <property type="match status" value="1"/>
</dbReference>
<organism evidence="9 10">
    <name type="scientific">Desulfosudis oleivorans (strain DSM 6200 / JCM 39069 / Hxd3)</name>
    <name type="common">Desulfococcus oleovorans</name>
    <dbReference type="NCBI Taxonomy" id="96561"/>
    <lineage>
        <taxon>Bacteria</taxon>
        <taxon>Pseudomonadati</taxon>
        <taxon>Thermodesulfobacteriota</taxon>
        <taxon>Desulfobacteria</taxon>
        <taxon>Desulfobacterales</taxon>
        <taxon>Desulfosudaceae</taxon>
        <taxon>Desulfosudis</taxon>
    </lineage>
</organism>
<dbReference type="Pfam" id="PF00005">
    <property type="entry name" value="ABC_tran"/>
    <property type="match status" value="1"/>
</dbReference>
<dbReference type="SMART" id="SM00382">
    <property type="entry name" value="AAA"/>
    <property type="match status" value="1"/>
</dbReference>
<evidence type="ECO:0000256" key="6">
    <source>
        <dbReference type="ARBA" id="ARBA00022967"/>
    </source>
</evidence>
<proteinExistence type="predicted"/>
<dbReference type="GO" id="GO:0022857">
    <property type="term" value="F:transmembrane transporter activity"/>
    <property type="evidence" value="ECO:0007669"/>
    <property type="project" value="InterPro"/>
</dbReference>
<accession>A8ZWV4</accession>
<dbReference type="InterPro" id="IPR017871">
    <property type="entry name" value="ABC_transporter-like_CS"/>
</dbReference>
<gene>
    <name evidence="9" type="ordered locus">Dole_2632</name>
</gene>
<keyword evidence="6" id="KW-1278">Translocase</keyword>
<dbReference type="SUPFAM" id="SSF50331">
    <property type="entry name" value="MOP-like"/>
    <property type="match status" value="1"/>
</dbReference>
<dbReference type="KEGG" id="dol:Dole_2632"/>
<dbReference type="InterPro" id="IPR050093">
    <property type="entry name" value="ABC_SmlMolc_Importer"/>
</dbReference>
<keyword evidence="10" id="KW-1185">Reference proteome</keyword>
<keyword evidence="5" id="KW-0067">ATP-binding</keyword>
<dbReference type="PROSITE" id="PS50893">
    <property type="entry name" value="ABC_TRANSPORTER_2"/>
    <property type="match status" value="1"/>
</dbReference>
<dbReference type="PANTHER" id="PTHR42781">
    <property type="entry name" value="SPERMIDINE/PUTRESCINE IMPORT ATP-BINDING PROTEIN POTA"/>
    <property type="match status" value="1"/>
</dbReference>
<dbReference type="GO" id="GO:0016887">
    <property type="term" value="F:ATP hydrolysis activity"/>
    <property type="evidence" value="ECO:0007669"/>
    <property type="project" value="InterPro"/>
</dbReference>
<name>A8ZWV4_DESOH</name>
<dbReference type="GO" id="GO:0043190">
    <property type="term" value="C:ATP-binding cassette (ABC) transporter complex"/>
    <property type="evidence" value="ECO:0007669"/>
    <property type="project" value="InterPro"/>
</dbReference>
<dbReference type="InterPro" id="IPR027417">
    <property type="entry name" value="P-loop_NTPase"/>
</dbReference>
<protein>
    <submittedName>
        <fullName evidence="9">ABC transporter-related protein</fullName>
    </submittedName>
</protein>
<keyword evidence="3" id="KW-0997">Cell inner membrane</keyword>
<dbReference type="Pfam" id="PF08402">
    <property type="entry name" value="TOBE_2"/>
    <property type="match status" value="1"/>
</dbReference>
<sequence length="357" mass="38526">MEKRDMKGRVAVCDLSIRLPGFRLEHISFSIEPGEFFLLLGPTGAGKTLTLEALAGLVPINTGTLHVNGQNVTRLPPEARSVGIVYQDYALFPHLSVMENICYGVRYRKPEVRMPRKQINELMSQVGIAHLANRSIVTLSGGEKQRVALLRALAVNPSVLLLDEPLSALDPGFREDLQQLLKALCRATGTTFLMVTHDVDEARFLGERAAVLHDGRIEQTGPVAWLFQKPSTVFVARFTGVRNIFPAVFDGDRAILGGCELMMEAPAPASAAHVAVRSENVRLTNGTTGSGGVNQMTGRVTGLTHMGPYVEAMIQAGGLPWRSAVSLEAFARINPAPGRTVGMEILPEAVVPISSGT</sequence>
<keyword evidence="1" id="KW-0813">Transport</keyword>
<evidence type="ECO:0000256" key="4">
    <source>
        <dbReference type="ARBA" id="ARBA00022741"/>
    </source>
</evidence>
<reference evidence="9 10" key="1">
    <citation type="submission" date="2007-10" db="EMBL/GenBank/DDBJ databases">
        <title>Complete sequence of Desulfococcus oleovorans Hxd3.</title>
        <authorList>
            <consortium name="US DOE Joint Genome Institute"/>
            <person name="Copeland A."/>
            <person name="Lucas S."/>
            <person name="Lapidus A."/>
            <person name="Barry K."/>
            <person name="Glavina del Rio T."/>
            <person name="Dalin E."/>
            <person name="Tice H."/>
            <person name="Pitluck S."/>
            <person name="Kiss H."/>
            <person name="Brettin T."/>
            <person name="Bruce D."/>
            <person name="Detter J.C."/>
            <person name="Han C."/>
            <person name="Schmutz J."/>
            <person name="Larimer F."/>
            <person name="Land M."/>
            <person name="Hauser L."/>
            <person name="Kyrpides N."/>
            <person name="Kim E."/>
            <person name="Wawrik B."/>
            <person name="Richardson P."/>
        </authorList>
    </citation>
    <scope>NUCLEOTIDE SEQUENCE [LARGE SCALE GENOMIC DNA]</scope>
    <source>
        <strain evidence="10">DSM 6200 / JCM 39069 / Hxd3</strain>
    </source>
</reference>
<dbReference type="AlphaFoldDB" id="A8ZWV4"/>
<dbReference type="InterPro" id="IPR003593">
    <property type="entry name" value="AAA+_ATPase"/>
</dbReference>
<dbReference type="eggNOG" id="COG3842">
    <property type="taxonomic scope" value="Bacteria"/>
</dbReference>